<proteinExistence type="predicted"/>
<gene>
    <name evidence="1" type="ORF">ACFQ1E_02240</name>
</gene>
<accession>A0ABW3H115</accession>
<evidence type="ECO:0008006" key="3">
    <source>
        <dbReference type="Google" id="ProtNLM"/>
    </source>
</evidence>
<name>A0ABW3H115_9SPHN</name>
<comment type="caution">
    <text evidence="1">The sequence shown here is derived from an EMBL/GenBank/DDBJ whole genome shotgun (WGS) entry which is preliminary data.</text>
</comment>
<dbReference type="Proteomes" id="UP001596977">
    <property type="component" value="Unassembled WGS sequence"/>
</dbReference>
<protein>
    <recommendedName>
        <fullName evidence="3">Lipoprotein</fullName>
    </recommendedName>
</protein>
<evidence type="ECO:0000313" key="2">
    <source>
        <dbReference type="Proteomes" id="UP001596977"/>
    </source>
</evidence>
<dbReference type="EMBL" id="JBHTJG010000001">
    <property type="protein sequence ID" value="MFD0945151.1"/>
    <property type="molecule type" value="Genomic_DNA"/>
</dbReference>
<evidence type="ECO:0000313" key="1">
    <source>
        <dbReference type="EMBL" id="MFD0945151.1"/>
    </source>
</evidence>
<reference evidence="2" key="1">
    <citation type="journal article" date="2019" name="Int. J. Syst. Evol. Microbiol.">
        <title>The Global Catalogue of Microorganisms (GCM) 10K type strain sequencing project: providing services to taxonomists for standard genome sequencing and annotation.</title>
        <authorList>
            <consortium name="The Broad Institute Genomics Platform"/>
            <consortium name="The Broad Institute Genome Sequencing Center for Infectious Disease"/>
            <person name="Wu L."/>
            <person name="Ma J."/>
        </authorList>
    </citation>
    <scope>NUCLEOTIDE SEQUENCE [LARGE SCALE GENOMIC DNA]</scope>
    <source>
        <strain evidence="2">CCUG 62982</strain>
    </source>
</reference>
<sequence length="290" mass="30580">MTMRPADRSLRASGFALPAMLGLLLSGCGPAPLARPYADQAPPAAEIEAASIDVSGCGGGKGFEIESLGDELAGLAVDTVVKLGKAFLEDAQRKRNAVWSAVGVMQSCFPKQKGGEQSGMLHVRRAVLDGDGVVIGMPGFDLEGRIRFKRTREDGEAKIAVYFQATRLVYGRTAAPSRGRGRKHVVLLIGLTDNAVLGAKPAEGDETVPAPLRIDLGWIQDGYSYSAAQLAHVKAAAVIDAPAVDRFLLTAIVLETEDEMLALKALTEAYGDHEDGLSAALKKAIGVKKD</sequence>
<keyword evidence="2" id="KW-1185">Reference proteome</keyword>
<organism evidence="1 2">
    <name type="scientific">Sphingomonas canadensis</name>
    <dbReference type="NCBI Taxonomy" id="1219257"/>
    <lineage>
        <taxon>Bacteria</taxon>
        <taxon>Pseudomonadati</taxon>
        <taxon>Pseudomonadota</taxon>
        <taxon>Alphaproteobacteria</taxon>
        <taxon>Sphingomonadales</taxon>
        <taxon>Sphingomonadaceae</taxon>
        <taxon>Sphingomonas</taxon>
    </lineage>
</organism>
<dbReference type="PROSITE" id="PS51257">
    <property type="entry name" value="PROKAR_LIPOPROTEIN"/>
    <property type="match status" value="1"/>
</dbReference>